<evidence type="ECO:0000313" key="2">
    <source>
        <dbReference type="Proteomes" id="UP001259492"/>
    </source>
</evidence>
<comment type="caution">
    <text evidence="1">The sequence shown here is derived from an EMBL/GenBank/DDBJ whole genome shotgun (WGS) entry which is preliminary data.</text>
</comment>
<dbReference type="EMBL" id="JAVRIA010000003">
    <property type="protein sequence ID" value="MDT0558493.1"/>
    <property type="molecule type" value="Genomic_DNA"/>
</dbReference>
<gene>
    <name evidence="1" type="primary">lptC</name>
    <name evidence="1" type="ORF">RM697_07540</name>
</gene>
<dbReference type="Pfam" id="PF06835">
    <property type="entry name" value="LptC"/>
    <property type="match status" value="1"/>
</dbReference>
<reference evidence="1 2" key="1">
    <citation type="submission" date="2023-09" db="EMBL/GenBank/DDBJ databases">
        <authorList>
            <person name="Rey-Velasco X."/>
        </authorList>
    </citation>
    <scope>NUCLEOTIDE SEQUENCE [LARGE SCALE GENOMIC DNA]</scope>
    <source>
        <strain evidence="1 2">W332</strain>
    </source>
</reference>
<protein>
    <submittedName>
        <fullName evidence="1">LPS export ABC transporter periplasmic protein LptC</fullName>
    </submittedName>
</protein>
<keyword evidence="2" id="KW-1185">Reference proteome</keyword>
<dbReference type="Gene3D" id="2.60.450.10">
    <property type="entry name" value="Lipopolysaccharide (LPS) transport protein A like domain"/>
    <property type="match status" value="1"/>
</dbReference>
<evidence type="ECO:0000313" key="1">
    <source>
        <dbReference type="EMBL" id="MDT0558493.1"/>
    </source>
</evidence>
<proteinExistence type="predicted"/>
<name>A0ABU2YN57_9FLAO</name>
<organism evidence="1 2">
    <name type="scientific">Microcosmobacter mediterraneus</name>
    <dbReference type="NCBI Taxonomy" id="3075607"/>
    <lineage>
        <taxon>Bacteria</taxon>
        <taxon>Pseudomonadati</taxon>
        <taxon>Bacteroidota</taxon>
        <taxon>Flavobacteriia</taxon>
        <taxon>Flavobacteriales</taxon>
        <taxon>Flavobacteriaceae</taxon>
        <taxon>Microcosmobacter</taxon>
    </lineage>
</organism>
<dbReference type="Proteomes" id="UP001259492">
    <property type="component" value="Unassembled WGS sequence"/>
</dbReference>
<accession>A0ABU2YN57</accession>
<sequence length="185" mass="21159">MKLSLKHIITNIAMVITMAMFFQCKNNFKEVQQIGMLQNAPIGVAEDINLKYTDSGAITANLISPKMLDYSNRDFGYSEFPEGINLILFDKDARKTIITSDYAVQFNESGLIDLRGNVVVASHTKDSLFTEQLYYNQEIEWLFTDKPFEIKSSEINTYGLHLDSDIDFKDKRVIGMNDSDLKFEN</sequence>
<dbReference type="InterPro" id="IPR010664">
    <property type="entry name" value="LipoPS_assembly_LptC-rel"/>
</dbReference>
<dbReference type="InterPro" id="IPR026265">
    <property type="entry name" value="LptC"/>
</dbReference>
<dbReference type="RefSeq" id="WP_311427257.1">
    <property type="nucleotide sequence ID" value="NZ_JAVRIA010000003.1"/>
</dbReference>
<dbReference type="NCBIfam" id="TIGR04409">
    <property type="entry name" value="LptC_YrbK"/>
    <property type="match status" value="1"/>
</dbReference>